<dbReference type="EC" id="5.4.99.-" evidence="8"/>
<name>A0ABT5K2Y8_9BURK</name>
<dbReference type="InterPro" id="IPR006224">
    <property type="entry name" value="PsdUridine_synth_RluA-like_CS"/>
</dbReference>
<comment type="function">
    <text evidence="2">Responsible for synthesis of pseudouridine from uracil at positions 955, 2504 and 2580 in 23S ribosomal RNA.</text>
</comment>
<dbReference type="InterPro" id="IPR002942">
    <property type="entry name" value="S4_RNA-bd"/>
</dbReference>
<evidence type="ECO:0000259" key="10">
    <source>
        <dbReference type="Pfam" id="PF01479"/>
    </source>
</evidence>
<dbReference type="Proteomes" id="UP001221208">
    <property type="component" value="Unassembled WGS sequence"/>
</dbReference>
<gene>
    <name evidence="11" type="ORF">OIK44_17325</name>
</gene>
<dbReference type="CDD" id="cd00165">
    <property type="entry name" value="S4"/>
    <property type="match status" value="1"/>
</dbReference>
<dbReference type="PROSITE" id="PS50889">
    <property type="entry name" value="S4"/>
    <property type="match status" value="1"/>
</dbReference>
<feature type="domain" description="Pseudouridine synthase RsuA/RluA-like" evidence="9">
    <location>
        <begin position="104"/>
        <end position="253"/>
    </location>
</feature>
<dbReference type="InterPro" id="IPR020103">
    <property type="entry name" value="PsdUridine_synth_cat_dom_sf"/>
</dbReference>
<dbReference type="InterPro" id="IPR006145">
    <property type="entry name" value="PsdUridine_synth_RsuA/RluA"/>
</dbReference>
<evidence type="ECO:0000256" key="3">
    <source>
        <dbReference type="ARBA" id="ARBA00010876"/>
    </source>
</evidence>
<dbReference type="PANTHER" id="PTHR21600:SF92">
    <property type="entry name" value="RIBOSOMAL LARGE SUBUNIT PSEUDOURIDINE SYNTHASE C"/>
    <property type="match status" value="1"/>
</dbReference>
<proteinExistence type="inferred from homology"/>
<dbReference type="Pfam" id="PF00849">
    <property type="entry name" value="PseudoU_synth_2"/>
    <property type="match status" value="1"/>
</dbReference>
<reference evidence="11 12" key="1">
    <citation type="submission" date="2022-10" db="EMBL/GenBank/DDBJ databases">
        <title>Janthinobacterium sp. hw3 Genome sequencing.</title>
        <authorList>
            <person name="Park S."/>
        </authorList>
    </citation>
    <scope>NUCLEOTIDE SEQUENCE [LARGE SCALE GENOMIC DNA]</scope>
    <source>
        <strain evidence="12">hw3</strain>
    </source>
</reference>
<keyword evidence="6 8" id="KW-0413">Isomerase</keyword>
<dbReference type="InterPro" id="IPR036986">
    <property type="entry name" value="S4_RNA-bd_sf"/>
</dbReference>
<dbReference type="CDD" id="cd02869">
    <property type="entry name" value="PseudoU_synth_RluA_like"/>
    <property type="match status" value="1"/>
</dbReference>
<keyword evidence="12" id="KW-1185">Reference proteome</keyword>
<dbReference type="EMBL" id="JAQQXR010000006">
    <property type="protein sequence ID" value="MDC8759347.1"/>
    <property type="molecule type" value="Genomic_DNA"/>
</dbReference>
<organism evidence="11 12">
    <name type="scientific">Janthinobacterium fluminis</name>
    <dbReference type="NCBI Taxonomy" id="2987524"/>
    <lineage>
        <taxon>Bacteria</taxon>
        <taxon>Pseudomonadati</taxon>
        <taxon>Pseudomonadota</taxon>
        <taxon>Betaproteobacteria</taxon>
        <taxon>Burkholderiales</taxon>
        <taxon>Oxalobacteraceae</taxon>
        <taxon>Janthinobacterium</taxon>
    </lineage>
</organism>
<dbReference type="PANTHER" id="PTHR21600">
    <property type="entry name" value="MITOCHONDRIAL RNA PSEUDOURIDINE SYNTHASE"/>
    <property type="match status" value="1"/>
</dbReference>
<accession>A0ABT5K2Y8</accession>
<dbReference type="Pfam" id="PF01479">
    <property type="entry name" value="S4"/>
    <property type="match status" value="1"/>
</dbReference>
<sequence length="330" mass="36411">MKMQNDVVPPSSAVQPQAQFVTISEEEAGQRIDNYLLRVCKGVPKSHVYRILRSGEVRVNKGRIDQLYRLVEGDIVRIPPVRIAEKTAAAAPAAEFKIIFEDAHLLVIDKPAGVAVHGGSGVSFGVIEQLRASRPDAKFLELVHRLDRDTSGLLLLAKKRSALTSLHEQMRDGLTDKRYLVLVAGDWKNARQHVKLPLHKYTTADGERRVAVQADGLASHTVFTLLHKYTDFALLEAELKTGRTHQIRVHLSSSGFAIAGDDKYGDFALNRALLKADATRGALKRMFLHAHQITFTHPETGKNLTLNAPLAAECERFLVSLGKPLASAAR</sequence>
<dbReference type="InterPro" id="IPR006225">
    <property type="entry name" value="PsdUridine_synth_RluC/D"/>
</dbReference>
<comment type="catalytic activity">
    <reaction evidence="1">
        <text>uridine(955/2504/2580) in 23S rRNA = pseudouridine(955/2504/2580) in 23S rRNA</text>
        <dbReference type="Rhea" id="RHEA:42528"/>
        <dbReference type="Rhea" id="RHEA-COMP:10099"/>
        <dbReference type="Rhea" id="RHEA-COMP:10100"/>
        <dbReference type="ChEBI" id="CHEBI:65314"/>
        <dbReference type="ChEBI" id="CHEBI:65315"/>
        <dbReference type="EC" id="5.4.99.24"/>
    </reaction>
</comment>
<evidence type="ECO:0000256" key="7">
    <source>
        <dbReference type="PROSITE-ProRule" id="PRU00182"/>
    </source>
</evidence>
<protein>
    <recommendedName>
        <fullName evidence="8">Pseudouridine synthase</fullName>
        <ecNumber evidence="8">5.4.99.-</ecNumber>
    </recommendedName>
</protein>
<dbReference type="RefSeq" id="WP_273672447.1">
    <property type="nucleotide sequence ID" value="NZ_JAQQXR010000006.1"/>
</dbReference>
<dbReference type="Gene3D" id="3.30.2350.10">
    <property type="entry name" value="Pseudouridine synthase"/>
    <property type="match status" value="1"/>
</dbReference>
<keyword evidence="5 7" id="KW-0694">RNA-binding</keyword>
<comment type="catalytic activity">
    <reaction evidence="8">
        <text>a uridine in RNA = a pseudouridine in RNA</text>
        <dbReference type="Rhea" id="RHEA:48348"/>
        <dbReference type="Rhea" id="RHEA-COMP:12068"/>
        <dbReference type="Rhea" id="RHEA-COMP:12069"/>
        <dbReference type="ChEBI" id="CHEBI:65314"/>
        <dbReference type="ChEBI" id="CHEBI:65315"/>
    </reaction>
</comment>
<evidence type="ECO:0000256" key="5">
    <source>
        <dbReference type="ARBA" id="ARBA00022884"/>
    </source>
</evidence>
<evidence type="ECO:0000259" key="9">
    <source>
        <dbReference type="Pfam" id="PF00849"/>
    </source>
</evidence>
<evidence type="ECO:0000256" key="1">
    <source>
        <dbReference type="ARBA" id="ARBA00000381"/>
    </source>
</evidence>
<comment type="similarity">
    <text evidence="3 8">Belongs to the pseudouridine synthase RluA family.</text>
</comment>
<dbReference type="Gene3D" id="3.10.290.10">
    <property type="entry name" value="RNA-binding S4 domain"/>
    <property type="match status" value="1"/>
</dbReference>
<evidence type="ECO:0000256" key="6">
    <source>
        <dbReference type="ARBA" id="ARBA00023235"/>
    </source>
</evidence>
<dbReference type="NCBIfam" id="TIGR00005">
    <property type="entry name" value="rluA_subfam"/>
    <property type="match status" value="1"/>
</dbReference>
<dbReference type="InterPro" id="IPR050188">
    <property type="entry name" value="RluA_PseudoU_synthase"/>
</dbReference>
<evidence type="ECO:0000256" key="4">
    <source>
        <dbReference type="ARBA" id="ARBA00022552"/>
    </source>
</evidence>
<dbReference type="SUPFAM" id="SSF55174">
    <property type="entry name" value="Alpha-L RNA-binding motif"/>
    <property type="match status" value="1"/>
</dbReference>
<dbReference type="PROSITE" id="PS01129">
    <property type="entry name" value="PSI_RLU"/>
    <property type="match status" value="1"/>
</dbReference>
<dbReference type="SUPFAM" id="SSF55120">
    <property type="entry name" value="Pseudouridine synthase"/>
    <property type="match status" value="1"/>
</dbReference>
<comment type="caution">
    <text evidence="11">The sequence shown here is derived from an EMBL/GenBank/DDBJ whole genome shotgun (WGS) entry which is preliminary data.</text>
</comment>
<evidence type="ECO:0000256" key="2">
    <source>
        <dbReference type="ARBA" id="ARBA00002876"/>
    </source>
</evidence>
<evidence type="ECO:0000313" key="12">
    <source>
        <dbReference type="Proteomes" id="UP001221208"/>
    </source>
</evidence>
<evidence type="ECO:0000256" key="8">
    <source>
        <dbReference type="RuleBase" id="RU362028"/>
    </source>
</evidence>
<keyword evidence="4" id="KW-0698">rRNA processing</keyword>
<evidence type="ECO:0000313" key="11">
    <source>
        <dbReference type="EMBL" id="MDC8759347.1"/>
    </source>
</evidence>
<feature type="domain" description="RNA-binding S4" evidence="10">
    <location>
        <begin position="30"/>
        <end position="76"/>
    </location>
</feature>